<dbReference type="AlphaFoldDB" id="A0A836CKL0"/>
<comment type="caution">
    <text evidence="1">The sequence shown here is derived from an EMBL/GenBank/DDBJ whole genome shotgun (WGS) entry which is preliminary data.</text>
</comment>
<evidence type="ECO:0000313" key="1">
    <source>
        <dbReference type="EMBL" id="KAG5188859.1"/>
    </source>
</evidence>
<dbReference type="Proteomes" id="UP000664859">
    <property type="component" value="Unassembled WGS sequence"/>
</dbReference>
<organism evidence="1 2">
    <name type="scientific">Tribonema minus</name>
    <dbReference type="NCBI Taxonomy" id="303371"/>
    <lineage>
        <taxon>Eukaryota</taxon>
        <taxon>Sar</taxon>
        <taxon>Stramenopiles</taxon>
        <taxon>Ochrophyta</taxon>
        <taxon>PX clade</taxon>
        <taxon>Xanthophyceae</taxon>
        <taxon>Tribonematales</taxon>
        <taxon>Tribonemataceae</taxon>
        <taxon>Tribonema</taxon>
    </lineage>
</organism>
<reference evidence="1" key="1">
    <citation type="submission" date="2021-02" db="EMBL/GenBank/DDBJ databases">
        <title>First Annotated Genome of the Yellow-green Alga Tribonema minus.</title>
        <authorList>
            <person name="Mahan K.M."/>
        </authorList>
    </citation>
    <scope>NUCLEOTIDE SEQUENCE</scope>
    <source>
        <strain evidence="1">UTEX B ZZ1240</strain>
    </source>
</reference>
<protein>
    <submittedName>
        <fullName evidence="1">Uncharacterized protein</fullName>
    </submittedName>
</protein>
<keyword evidence="2" id="KW-1185">Reference proteome</keyword>
<proteinExistence type="predicted"/>
<accession>A0A836CKL0</accession>
<dbReference type="EMBL" id="JAFCMP010000062">
    <property type="protein sequence ID" value="KAG5188859.1"/>
    <property type="molecule type" value="Genomic_DNA"/>
</dbReference>
<gene>
    <name evidence="1" type="ORF">JKP88DRAFT_24893</name>
</gene>
<evidence type="ECO:0000313" key="2">
    <source>
        <dbReference type="Proteomes" id="UP000664859"/>
    </source>
</evidence>
<name>A0A836CKL0_9STRA</name>
<sequence length="175" mass="19640">MSEKRKRLGLHIAPVNGTAIGLGAAQQVWNDARNAFPEWTWKALARCDGGLMLWGRRGGQNIYFKSSVATLQKHVGGEWRVRKIVDEQQFEEFEKKGLVTWLPQKRVCTGPGRPSNGDTVAQFELPSVRTVEREVEDYLLGEHGVFTQLVDCLERAESGAALFATLRIRSAHPRP</sequence>